<evidence type="ECO:0000313" key="4">
    <source>
        <dbReference type="Proteomes" id="UP001139534"/>
    </source>
</evidence>
<dbReference type="InterPro" id="IPR036582">
    <property type="entry name" value="Mao_N_sf"/>
</dbReference>
<feature type="signal peptide" evidence="1">
    <location>
        <begin position="1"/>
        <end position="24"/>
    </location>
</feature>
<gene>
    <name evidence="3" type="ORF">M0651_00005</name>
</gene>
<organism evidence="3 4">
    <name type="scientific">Paenibacillus mellifer</name>
    <dbReference type="NCBI Taxonomy" id="2937794"/>
    <lineage>
        <taxon>Bacteria</taxon>
        <taxon>Bacillati</taxon>
        <taxon>Bacillota</taxon>
        <taxon>Bacilli</taxon>
        <taxon>Bacillales</taxon>
        <taxon>Paenibacillaceae</taxon>
        <taxon>Paenibacillus</taxon>
    </lineage>
</organism>
<reference evidence="3" key="1">
    <citation type="submission" date="2022-04" db="EMBL/GenBank/DDBJ databases">
        <authorList>
            <person name="Seo M.-J."/>
        </authorList>
    </citation>
    <scope>NUCLEOTIDE SEQUENCE</scope>
    <source>
        <strain evidence="3">MBLB2552</strain>
    </source>
</reference>
<dbReference type="EMBL" id="JALPRK010000001">
    <property type="protein sequence ID" value="MCK8485553.1"/>
    <property type="molecule type" value="Genomic_DNA"/>
</dbReference>
<dbReference type="InterPro" id="IPR012854">
    <property type="entry name" value="Cu_amine_oxidase-like_N"/>
</dbReference>
<comment type="caution">
    <text evidence="3">The sequence shown here is derived from an EMBL/GenBank/DDBJ whole genome shotgun (WGS) entry which is preliminary data.</text>
</comment>
<name>A0A9X2BN16_9BACL</name>
<dbReference type="Pfam" id="PF07833">
    <property type="entry name" value="Cu_amine_oxidN1"/>
    <property type="match status" value="1"/>
</dbReference>
<protein>
    <submittedName>
        <fullName evidence="3">Copper amine oxidase N-terminal domain-containing protein</fullName>
    </submittedName>
</protein>
<dbReference type="SUPFAM" id="SSF55383">
    <property type="entry name" value="Copper amine oxidase, domain N"/>
    <property type="match status" value="2"/>
</dbReference>
<dbReference type="Proteomes" id="UP001139534">
    <property type="component" value="Unassembled WGS sequence"/>
</dbReference>
<sequence>MFVLKKLIFTVAALSMLFHSSAYAAEPMKIRMKNQGDAASIAISSDVKPEVKNNRTMVPLRVISENLGAAVHWSGSKVVLTKNKVEITLEPSSRIAVKDGKTVTLDVKPYLKNNRTMVPLRLIAETFDCKVSYNNAAVTIETKPLIIDGVEVKALQQEYHMTMGGIVNQINGNSYIEAIYNLFIKNKGNKVEAPASYTWMSHPSTGDYYKIGQYDFIDQEGNSIQRFDIYSLVQSSDGDPEVLIYEAKEEQWYTFNYKVSQDIWQFIDTAAKNGLLTEISNTVP</sequence>
<evidence type="ECO:0000259" key="2">
    <source>
        <dbReference type="Pfam" id="PF07833"/>
    </source>
</evidence>
<feature type="domain" description="Copper amine oxidase-like N-terminal" evidence="2">
    <location>
        <begin position="42"/>
        <end position="141"/>
    </location>
</feature>
<proteinExistence type="predicted"/>
<dbReference type="AlphaFoldDB" id="A0A9X2BN16"/>
<feature type="chain" id="PRO_5040734997" evidence="1">
    <location>
        <begin position="25"/>
        <end position="284"/>
    </location>
</feature>
<dbReference type="Gene3D" id="3.30.457.10">
    <property type="entry name" value="Copper amine oxidase-like, N-terminal domain"/>
    <property type="match status" value="1"/>
</dbReference>
<evidence type="ECO:0000313" key="3">
    <source>
        <dbReference type="EMBL" id="MCK8485553.1"/>
    </source>
</evidence>
<keyword evidence="1" id="KW-0732">Signal</keyword>
<keyword evidence="4" id="KW-1185">Reference proteome</keyword>
<evidence type="ECO:0000256" key="1">
    <source>
        <dbReference type="SAM" id="SignalP"/>
    </source>
</evidence>
<dbReference type="RefSeq" id="WP_248549816.1">
    <property type="nucleotide sequence ID" value="NZ_JALPRK010000001.1"/>
</dbReference>
<accession>A0A9X2BN16</accession>